<dbReference type="EMBL" id="FNEW01000001">
    <property type="protein sequence ID" value="SDJ18374.1"/>
    <property type="molecule type" value="Genomic_DNA"/>
</dbReference>
<dbReference type="InterPro" id="IPR041657">
    <property type="entry name" value="HTH_17"/>
</dbReference>
<dbReference type="InterPro" id="IPR009061">
    <property type="entry name" value="DNA-bd_dom_put_sf"/>
</dbReference>
<evidence type="ECO:0000313" key="2">
    <source>
        <dbReference type="EMBL" id="SDJ18374.1"/>
    </source>
</evidence>
<organism evidence="2 3">
    <name type="scientific">Agrobacterium fabrum</name>
    <dbReference type="NCBI Taxonomy" id="1176649"/>
    <lineage>
        <taxon>Bacteria</taxon>
        <taxon>Pseudomonadati</taxon>
        <taxon>Pseudomonadota</taxon>
        <taxon>Alphaproteobacteria</taxon>
        <taxon>Hyphomicrobiales</taxon>
        <taxon>Rhizobiaceae</taxon>
        <taxon>Rhizobium/Agrobacterium group</taxon>
        <taxon>Agrobacterium</taxon>
        <taxon>Agrobacterium tumefaciens complex</taxon>
    </lineage>
</organism>
<protein>
    <submittedName>
        <fullName evidence="2">Helix-turn-helix domain-containing protein</fullName>
    </submittedName>
</protein>
<dbReference type="Proteomes" id="UP000198917">
    <property type="component" value="Unassembled WGS sequence"/>
</dbReference>
<name>A0A7Z7BGH3_9HYPH</name>
<accession>A0A7Z7BGH3</accession>
<dbReference type="SUPFAM" id="SSF46955">
    <property type="entry name" value="Putative DNA-binding domain"/>
    <property type="match status" value="1"/>
</dbReference>
<gene>
    <name evidence="2" type="ORF">SAMN05428983_0532</name>
</gene>
<comment type="caution">
    <text evidence="2">The sequence shown here is derived from an EMBL/GenBank/DDBJ whole genome shotgun (WGS) entry which is preliminary data.</text>
</comment>
<proteinExistence type="predicted"/>
<reference evidence="2 3" key="1">
    <citation type="submission" date="2016-10" db="EMBL/GenBank/DDBJ databases">
        <authorList>
            <person name="Varghese N."/>
            <person name="Submissions S."/>
        </authorList>
    </citation>
    <scope>NUCLEOTIDE SEQUENCE [LARGE SCALE GENOMIC DNA]</scope>
    <source>
        <strain evidence="2 3">PDC82</strain>
    </source>
</reference>
<dbReference type="AlphaFoldDB" id="A0A7Z7BGH3"/>
<feature type="domain" description="Helix-turn-helix" evidence="1">
    <location>
        <begin position="3"/>
        <end position="53"/>
    </location>
</feature>
<sequence>MEYMTASELTERYHITPMSLHRWIRDENKKFPQPVAFGRRRLFKREEIEAWERDRAKGAA</sequence>
<evidence type="ECO:0000259" key="1">
    <source>
        <dbReference type="Pfam" id="PF12728"/>
    </source>
</evidence>
<evidence type="ECO:0000313" key="3">
    <source>
        <dbReference type="Proteomes" id="UP000198917"/>
    </source>
</evidence>
<dbReference type="Pfam" id="PF12728">
    <property type="entry name" value="HTH_17"/>
    <property type="match status" value="1"/>
</dbReference>